<keyword evidence="2" id="KW-0472">Membrane</keyword>
<evidence type="ECO:0000256" key="2">
    <source>
        <dbReference type="SAM" id="Phobius"/>
    </source>
</evidence>
<keyword evidence="2" id="KW-0812">Transmembrane</keyword>
<protein>
    <submittedName>
        <fullName evidence="3">Uncharacterized protein</fullName>
    </submittedName>
</protein>
<reference evidence="3 4" key="1">
    <citation type="journal article" date="2019" name="Nat. Microbiol.">
        <title>Mediterranean grassland soil C-N compound turnover is dependent on rainfall and depth, and is mediated by genomically divergent microorganisms.</title>
        <authorList>
            <person name="Diamond S."/>
            <person name="Andeer P.F."/>
            <person name="Li Z."/>
            <person name="Crits-Christoph A."/>
            <person name="Burstein D."/>
            <person name="Anantharaman K."/>
            <person name="Lane K.R."/>
            <person name="Thomas B.C."/>
            <person name="Pan C."/>
            <person name="Northen T.R."/>
            <person name="Banfield J.F."/>
        </authorList>
    </citation>
    <scope>NUCLEOTIDE SEQUENCE [LARGE SCALE GENOMIC DNA]</scope>
    <source>
        <strain evidence="3">WS_9</strain>
    </source>
</reference>
<dbReference type="Proteomes" id="UP000317691">
    <property type="component" value="Unassembled WGS sequence"/>
</dbReference>
<feature type="region of interest" description="Disordered" evidence="1">
    <location>
        <begin position="1"/>
        <end position="26"/>
    </location>
</feature>
<comment type="caution">
    <text evidence="3">The sequence shown here is derived from an EMBL/GenBank/DDBJ whole genome shotgun (WGS) entry which is preliminary data.</text>
</comment>
<sequence length="112" mass="12842">MDRHEKGLERVPGRPDLPLPEWQGGYGGDTQRLPKVVQKLMHGRILTAEEKAELLWRLFELDQREKSRRARSQRILVAVTLLAAGAWVAIYQWRWVADHVMAWLSPPAAPPA</sequence>
<organism evidence="3 4">
    <name type="scientific">Eiseniibacteriota bacterium</name>
    <dbReference type="NCBI Taxonomy" id="2212470"/>
    <lineage>
        <taxon>Bacteria</taxon>
        <taxon>Candidatus Eiseniibacteriota</taxon>
    </lineage>
</organism>
<name>A0A538TN57_UNCEI</name>
<dbReference type="AlphaFoldDB" id="A0A538TN57"/>
<keyword evidence="2" id="KW-1133">Transmembrane helix</keyword>
<feature type="compositionally biased region" description="Basic and acidic residues" evidence="1">
    <location>
        <begin position="1"/>
        <end position="13"/>
    </location>
</feature>
<evidence type="ECO:0000313" key="4">
    <source>
        <dbReference type="Proteomes" id="UP000317691"/>
    </source>
</evidence>
<proteinExistence type="predicted"/>
<evidence type="ECO:0000256" key="1">
    <source>
        <dbReference type="SAM" id="MobiDB-lite"/>
    </source>
</evidence>
<dbReference type="EMBL" id="VBOZ01000015">
    <property type="protein sequence ID" value="TMQ65035.1"/>
    <property type="molecule type" value="Genomic_DNA"/>
</dbReference>
<feature type="transmembrane region" description="Helical" evidence="2">
    <location>
        <begin position="75"/>
        <end position="93"/>
    </location>
</feature>
<evidence type="ECO:0000313" key="3">
    <source>
        <dbReference type="EMBL" id="TMQ65035.1"/>
    </source>
</evidence>
<gene>
    <name evidence="3" type="ORF">E6K79_05940</name>
</gene>
<accession>A0A538TN57</accession>